<dbReference type="EMBL" id="JACCCC010000001">
    <property type="protein sequence ID" value="NYE47812.1"/>
    <property type="molecule type" value="Genomic_DNA"/>
</dbReference>
<evidence type="ECO:0000259" key="1">
    <source>
        <dbReference type="Pfam" id="PF00561"/>
    </source>
</evidence>
<name>A0A852TXX6_9ACTN</name>
<dbReference type="PANTHER" id="PTHR43798">
    <property type="entry name" value="MONOACYLGLYCEROL LIPASE"/>
    <property type="match status" value="1"/>
</dbReference>
<dbReference type="SUPFAM" id="SSF53474">
    <property type="entry name" value="alpha/beta-Hydrolases"/>
    <property type="match status" value="1"/>
</dbReference>
<organism evidence="2 3">
    <name type="scientific">Spinactinospora alkalitolerans</name>
    <dbReference type="NCBI Taxonomy" id="687207"/>
    <lineage>
        <taxon>Bacteria</taxon>
        <taxon>Bacillati</taxon>
        <taxon>Actinomycetota</taxon>
        <taxon>Actinomycetes</taxon>
        <taxon>Streptosporangiales</taxon>
        <taxon>Nocardiopsidaceae</taxon>
        <taxon>Spinactinospora</taxon>
    </lineage>
</organism>
<dbReference type="Pfam" id="PF00561">
    <property type="entry name" value="Abhydrolase_1"/>
    <property type="match status" value="1"/>
</dbReference>
<reference evidence="2 3" key="1">
    <citation type="submission" date="2020-07" db="EMBL/GenBank/DDBJ databases">
        <title>Sequencing the genomes of 1000 actinobacteria strains.</title>
        <authorList>
            <person name="Klenk H.-P."/>
        </authorList>
    </citation>
    <scope>NUCLEOTIDE SEQUENCE [LARGE SCALE GENOMIC DNA]</scope>
    <source>
        <strain evidence="2 3">CXB654</strain>
    </source>
</reference>
<protein>
    <submittedName>
        <fullName evidence="2">Pimeloyl-ACP methyl ester carboxylesterase</fullName>
    </submittedName>
</protein>
<comment type="caution">
    <text evidence="2">The sequence shown here is derived from an EMBL/GenBank/DDBJ whole genome shotgun (WGS) entry which is preliminary data.</text>
</comment>
<dbReference type="InterPro" id="IPR000073">
    <property type="entry name" value="AB_hydrolase_1"/>
</dbReference>
<evidence type="ECO:0000313" key="2">
    <source>
        <dbReference type="EMBL" id="NYE47812.1"/>
    </source>
</evidence>
<dbReference type="Gene3D" id="3.40.50.1820">
    <property type="entry name" value="alpha/beta hydrolase"/>
    <property type="match status" value="1"/>
</dbReference>
<dbReference type="AlphaFoldDB" id="A0A852TXX6"/>
<sequence>MDGVPVRWEETGPGTATAVVFIHGIPTSPGLWRDVLSHVKAARCLAFEMVGYGESVPAGRGRDISVARQADYLLGWLEAIGVERAVFVGHDLGGGVAQIAAVRRPESCAGLLLTNAIGYDSWPIPSVKALQGSAGLLERLPPAALRPLLASLILRGHDDLAAARRSYRVHRRQYAAHDGAAALARQVRALDVGDTLAVCGDLARLRVPARVVWGTADRFQKLHYGERLAADLEAPLLRIPGGRHFTPEDHPGIIAAATNDLVRAVERR</sequence>
<dbReference type="GO" id="GO:0003824">
    <property type="term" value="F:catalytic activity"/>
    <property type="evidence" value="ECO:0007669"/>
    <property type="project" value="UniProtKB-ARBA"/>
</dbReference>
<gene>
    <name evidence="2" type="ORF">HDA32_002932</name>
</gene>
<dbReference type="RefSeq" id="WP_218882458.1">
    <property type="nucleotide sequence ID" value="NZ_BAAAYY010000003.1"/>
</dbReference>
<dbReference type="InterPro" id="IPR050266">
    <property type="entry name" value="AB_hydrolase_sf"/>
</dbReference>
<proteinExistence type="predicted"/>
<dbReference type="InterPro" id="IPR029058">
    <property type="entry name" value="AB_hydrolase_fold"/>
</dbReference>
<dbReference type="PRINTS" id="PR00111">
    <property type="entry name" value="ABHYDROLASE"/>
</dbReference>
<dbReference type="Proteomes" id="UP000589036">
    <property type="component" value="Unassembled WGS sequence"/>
</dbReference>
<keyword evidence="3" id="KW-1185">Reference proteome</keyword>
<evidence type="ECO:0000313" key="3">
    <source>
        <dbReference type="Proteomes" id="UP000589036"/>
    </source>
</evidence>
<accession>A0A852TXX6</accession>
<feature type="domain" description="AB hydrolase-1" evidence="1">
    <location>
        <begin position="18"/>
        <end position="251"/>
    </location>
</feature>